<dbReference type="EMBL" id="VNWK01000013">
    <property type="protein sequence ID" value="TXJ98781.1"/>
    <property type="molecule type" value="Genomic_DNA"/>
</dbReference>
<dbReference type="RefSeq" id="WP_119646493.1">
    <property type="nucleotide sequence ID" value="NZ_QXFI01000013.1"/>
</dbReference>
<name>A0A3A1NJF6_9FLAO</name>
<evidence type="ECO:0000313" key="1">
    <source>
        <dbReference type="EMBL" id="RIV46015.1"/>
    </source>
</evidence>
<keyword evidence="4" id="KW-1185">Reference proteome</keyword>
<evidence type="ECO:0000313" key="3">
    <source>
        <dbReference type="Proteomes" id="UP000266691"/>
    </source>
</evidence>
<dbReference type="OrthoDB" id="761857at2"/>
<organism evidence="1 3">
    <name type="scientific">Flagellimonas pelagia</name>
    <dbReference type="NCBI Taxonomy" id="2306998"/>
    <lineage>
        <taxon>Bacteria</taxon>
        <taxon>Pseudomonadati</taxon>
        <taxon>Bacteroidota</taxon>
        <taxon>Flavobacteriia</taxon>
        <taxon>Flavobacteriales</taxon>
        <taxon>Flavobacteriaceae</taxon>
        <taxon>Flagellimonas</taxon>
    </lineage>
</organism>
<protein>
    <submittedName>
        <fullName evidence="1">Uncharacterized protein</fullName>
    </submittedName>
</protein>
<evidence type="ECO:0000313" key="2">
    <source>
        <dbReference type="EMBL" id="TXJ98781.1"/>
    </source>
</evidence>
<dbReference type="Proteomes" id="UP000321621">
    <property type="component" value="Unassembled WGS sequence"/>
</dbReference>
<proteinExistence type="predicted"/>
<reference evidence="2 4" key="2">
    <citation type="submission" date="2019-07" db="EMBL/GenBank/DDBJ databases">
        <title>Draft genome of two Muricauda strains isolated from deep sea.</title>
        <authorList>
            <person name="Sun C."/>
        </authorList>
    </citation>
    <scope>NUCLEOTIDE SEQUENCE [LARGE SCALE GENOMIC DNA]</scope>
    <source>
        <strain evidence="2 4">72</strain>
    </source>
</reference>
<dbReference type="AlphaFoldDB" id="A0A3A1NJF6"/>
<dbReference type="Proteomes" id="UP000266691">
    <property type="component" value="Unassembled WGS sequence"/>
</dbReference>
<sequence length="303" mass="35634">MFLLPSEENSFPPLYRYKKNLDSLLGSDFSDKSFKEINNFYYDNALILPSAKEKLHPEAFENFYFYRVRMNIDFKSTDTNLVNTYSYPSPSLCRKNGRSNVAGTSVFYCSDSANSAIHEMKPKIEDVGFLSVWKIKVNRPIKLACLLPVSLKRHNPWWEFTQNVHNDQLKLWNKNYPKLNDHYMALTNFIGNAYRLKDPRYSLSSFISKKLMFEDIYNDFILYPSFSTEETYANMAFHPNFVDNHMVLHKVFQFKIMKMIEGTAAFSIGLVGELENGKMSWRRKNVYDRDVLDSFQRFTGDRN</sequence>
<reference evidence="1 3" key="1">
    <citation type="submission" date="2018-08" db="EMBL/GenBank/DDBJ databases">
        <title>Proposal of Muricauda 72 sp.nov. and Muricauda NH166 sp.nov., isolated from seawater.</title>
        <authorList>
            <person name="Cheng H."/>
            <person name="Wu Y.-H."/>
            <person name="Guo L.-L."/>
            <person name="Xu X.-W."/>
        </authorList>
    </citation>
    <scope>NUCLEOTIDE SEQUENCE [LARGE SCALE GENOMIC DNA]</scope>
    <source>
        <strain evidence="1 3">72</strain>
    </source>
</reference>
<gene>
    <name evidence="1" type="ORF">D2V05_05455</name>
    <name evidence="2" type="ORF">FQ017_05410</name>
</gene>
<comment type="caution">
    <text evidence="1">The sequence shown here is derived from an EMBL/GenBank/DDBJ whole genome shotgun (WGS) entry which is preliminary data.</text>
</comment>
<dbReference type="EMBL" id="QXFI01000013">
    <property type="protein sequence ID" value="RIV46015.1"/>
    <property type="molecule type" value="Genomic_DNA"/>
</dbReference>
<evidence type="ECO:0000313" key="4">
    <source>
        <dbReference type="Proteomes" id="UP000321621"/>
    </source>
</evidence>
<accession>A0A3A1NJF6</accession>